<protein>
    <recommendedName>
        <fullName evidence="3">Putative gamma-glutamylcyclotransferase</fullName>
    </recommendedName>
</protein>
<evidence type="ECO:0000256" key="1">
    <source>
        <dbReference type="ARBA" id="ARBA00008861"/>
    </source>
</evidence>
<feature type="domain" description="Gamma-glutamylcyclotransferase AIG2-like" evidence="4">
    <location>
        <begin position="13"/>
        <end position="136"/>
    </location>
</feature>
<dbReference type="SUPFAM" id="SSF110857">
    <property type="entry name" value="Gamma-glutamyl cyclotransferase-like"/>
    <property type="match status" value="1"/>
</dbReference>
<evidence type="ECO:0000259" key="4">
    <source>
        <dbReference type="Pfam" id="PF06094"/>
    </source>
</evidence>
<keyword evidence="2" id="KW-0808">Transferase</keyword>
<dbReference type="PANTHER" id="PTHR31544">
    <property type="entry name" value="AIG2-LIKE PROTEIN D"/>
    <property type="match status" value="1"/>
</dbReference>
<name>A0A6A6UX33_9PLEO</name>
<dbReference type="Gene3D" id="3.10.490.10">
    <property type="entry name" value="Gamma-glutamyl cyclotransferase-like"/>
    <property type="match status" value="1"/>
</dbReference>
<dbReference type="AlphaFoldDB" id="A0A6A6UX33"/>
<keyword evidence="6" id="KW-1185">Reference proteome</keyword>
<dbReference type="InterPro" id="IPR009288">
    <property type="entry name" value="AIG2-like_dom"/>
</dbReference>
<dbReference type="OrthoDB" id="1044435at2759"/>
<dbReference type="GO" id="GO:0016740">
    <property type="term" value="F:transferase activity"/>
    <property type="evidence" value="ECO:0007669"/>
    <property type="project" value="UniProtKB-KW"/>
</dbReference>
<evidence type="ECO:0000256" key="2">
    <source>
        <dbReference type="ARBA" id="ARBA00022679"/>
    </source>
</evidence>
<dbReference type="InterPro" id="IPR036568">
    <property type="entry name" value="GGCT-like_sf"/>
</dbReference>
<sequence length="220" mass="23877">MPASSLGTTHTAFFYGTLMAPAVLNRVVSRAIPPQTICSALLPQHQRHRVRDADYPAVLPSSSSSASVRGTVVTGLTDSDIWRLDIFEGDEYERRRVRVRVLAADDMGVEGEGEEVDAETYIWVAGEERLEKREWDFEGFVRDKMVRWVGGPDGERDSGFSAVDDAVAAVGDPTGGRGLNGAIAAALDGQTGSMSSLVHGDREDVAGDFTAVWRQSHIVR</sequence>
<evidence type="ECO:0000313" key="6">
    <source>
        <dbReference type="Proteomes" id="UP000799440"/>
    </source>
</evidence>
<proteinExistence type="inferred from homology"/>
<evidence type="ECO:0000256" key="3">
    <source>
        <dbReference type="ARBA" id="ARBA00030602"/>
    </source>
</evidence>
<dbReference type="CDD" id="cd06661">
    <property type="entry name" value="GGCT_like"/>
    <property type="match status" value="1"/>
</dbReference>
<dbReference type="EMBL" id="MU006616">
    <property type="protein sequence ID" value="KAF2742076.1"/>
    <property type="molecule type" value="Genomic_DNA"/>
</dbReference>
<dbReference type="InterPro" id="IPR045038">
    <property type="entry name" value="AIG2-like"/>
</dbReference>
<dbReference type="InterPro" id="IPR013024">
    <property type="entry name" value="GGCT-like"/>
</dbReference>
<comment type="similarity">
    <text evidence="1">Belongs to the gamma-glutamylcyclotransferase family.</text>
</comment>
<dbReference type="Proteomes" id="UP000799440">
    <property type="component" value="Unassembled WGS sequence"/>
</dbReference>
<gene>
    <name evidence="5" type="ORF">M011DRAFT_482039</name>
</gene>
<evidence type="ECO:0000313" key="5">
    <source>
        <dbReference type="EMBL" id="KAF2742076.1"/>
    </source>
</evidence>
<dbReference type="PANTHER" id="PTHR31544:SF2">
    <property type="entry name" value="AIG2-LIKE PROTEIN D"/>
    <property type="match status" value="1"/>
</dbReference>
<reference evidence="5" key="1">
    <citation type="journal article" date="2020" name="Stud. Mycol.">
        <title>101 Dothideomycetes genomes: a test case for predicting lifestyles and emergence of pathogens.</title>
        <authorList>
            <person name="Haridas S."/>
            <person name="Albert R."/>
            <person name="Binder M."/>
            <person name="Bloem J."/>
            <person name="Labutti K."/>
            <person name="Salamov A."/>
            <person name="Andreopoulos B."/>
            <person name="Baker S."/>
            <person name="Barry K."/>
            <person name="Bills G."/>
            <person name="Bluhm B."/>
            <person name="Cannon C."/>
            <person name="Castanera R."/>
            <person name="Culley D."/>
            <person name="Daum C."/>
            <person name="Ezra D."/>
            <person name="Gonzalez J."/>
            <person name="Henrissat B."/>
            <person name="Kuo A."/>
            <person name="Liang C."/>
            <person name="Lipzen A."/>
            <person name="Lutzoni F."/>
            <person name="Magnuson J."/>
            <person name="Mondo S."/>
            <person name="Nolan M."/>
            <person name="Ohm R."/>
            <person name="Pangilinan J."/>
            <person name="Park H.-J."/>
            <person name="Ramirez L."/>
            <person name="Alfaro M."/>
            <person name="Sun H."/>
            <person name="Tritt A."/>
            <person name="Yoshinaga Y."/>
            <person name="Zwiers L.-H."/>
            <person name="Turgeon B."/>
            <person name="Goodwin S."/>
            <person name="Spatafora J."/>
            <person name="Crous P."/>
            <person name="Grigoriev I."/>
        </authorList>
    </citation>
    <scope>NUCLEOTIDE SEQUENCE</scope>
    <source>
        <strain evidence="5">CBS 119925</strain>
    </source>
</reference>
<dbReference type="Pfam" id="PF06094">
    <property type="entry name" value="GGACT"/>
    <property type="match status" value="1"/>
</dbReference>
<accession>A0A6A6UX33</accession>
<organism evidence="5 6">
    <name type="scientific">Sporormia fimetaria CBS 119925</name>
    <dbReference type="NCBI Taxonomy" id="1340428"/>
    <lineage>
        <taxon>Eukaryota</taxon>
        <taxon>Fungi</taxon>
        <taxon>Dikarya</taxon>
        <taxon>Ascomycota</taxon>
        <taxon>Pezizomycotina</taxon>
        <taxon>Dothideomycetes</taxon>
        <taxon>Pleosporomycetidae</taxon>
        <taxon>Pleosporales</taxon>
        <taxon>Sporormiaceae</taxon>
        <taxon>Sporormia</taxon>
    </lineage>
</organism>